<evidence type="ECO:0000256" key="5">
    <source>
        <dbReference type="ARBA" id="ARBA00022660"/>
    </source>
</evidence>
<evidence type="ECO:0000256" key="6">
    <source>
        <dbReference type="ARBA" id="ARBA00022692"/>
    </source>
</evidence>
<sequence length="747" mass="82655">MRFRKGSKVEVLTKKEVPTGAWRCAEIISGNGHTYSVKYGWFPITGEAATVERVPRKAIRPCPPPVNGCDDWVSGDVVEVFDELCWKPAVIVRVFGGNNFSVRILGSNSELKAHKSRLRVRQSWEEGNWFLVGKGSSNSGGQLKRKRPAPGFYDVGGQKKRVMIEKGSIGAKRIIVRLPSPASEKVDAFVPPNKIVGDRFMPSSFNRNDDTMSCVSSVGSCSGLGNNRLNLSHSPVGNGCENLEDYCSDADSYSERRSVEEESSVSSGVELGTDFHRSELHAYQQALAALHASGPLTWDKEVKILDSYSLLLNAAWGLRASCPWLGRFLPVVKDCFREVLIGMSWESAGACRYYNFPVAIKLRKKSQIAAMQKPGELVPAGSAIQKGKKTAAHQEGRYLFIKEVCDDDTTCRFETWRIRSHVFSFWTGLGHKIRTGVQGYGKLSFLSRLTRQTHDAKTLPAVHNQIITQDRDRLGSTGINSLRWLALFGAGFSGLLGCATIAYSDEAEHGLACPSYPWPHKGILSSYDHASIRRGHQVYQQVCASCHSMSLVSYRDLVGVAYTEEETKAMAAEIEVVDGPNDEGEMFTRPGKLSDRFPEPYANEQAARFANGGAYPPDLSLITKARHDGQNYVFALLTGYRDPPAGVSIREGLHYNPYFPGGAIAMPKMLNDGAVEYEDGTPATEAQMGKDVVTFLAWAAEPEMEERKLMGFKWIFVLSLALLQAAYYRRLKWSVLKSRKLVVDAVN</sequence>
<keyword evidence="11 15" id="KW-0408">Iron</keyword>
<dbReference type="GO" id="GO:0020037">
    <property type="term" value="F:heme binding"/>
    <property type="evidence" value="ECO:0007669"/>
    <property type="project" value="InterPro"/>
</dbReference>
<feature type="binding site" description="covalent" evidence="15">
    <location>
        <position position="543"/>
    </location>
    <ligand>
        <name>heme c</name>
        <dbReference type="ChEBI" id="CHEBI:61717"/>
    </ligand>
</feature>
<dbReference type="PROSITE" id="PS51007">
    <property type="entry name" value="CYTC"/>
    <property type="match status" value="1"/>
</dbReference>
<evidence type="ECO:0000256" key="7">
    <source>
        <dbReference type="ARBA" id="ARBA00022723"/>
    </source>
</evidence>
<keyword evidence="3" id="KW-0813">Transport</keyword>
<dbReference type="PANTHER" id="PTHR10266:SF3">
    <property type="entry name" value="CYTOCHROME C1, HEME PROTEIN, MITOCHONDRIAL"/>
    <property type="match status" value="1"/>
</dbReference>
<evidence type="ECO:0000256" key="1">
    <source>
        <dbReference type="ARBA" id="ARBA00004434"/>
    </source>
</evidence>
<dbReference type="InterPro" id="IPR036142">
    <property type="entry name" value="ENT_dom-like_sf"/>
</dbReference>
<keyword evidence="7 15" id="KW-0479">Metal-binding</keyword>
<dbReference type="InterPro" id="IPR036909">
    <property type="entry name" value="Cyt_c-like_dom_sf"/>
</dbReference>
<dbReference type="GO" id="GO:0006122">
    <property type="term" value="P:mitochondrial electron transport, ubiquinol to cytochrome c"/>
    <property type="evidence" value="ECO:0007669"/>
    <property type="project" value="TreeGrafter"/>
</dbReference>
<evidence type="ECO:0000256" key="13">
    <source>
        <dbReference type="ARBA" id="ARBA00023136"/>
    </source>
</evidence>
<feature type="binding site" description="covalent" evidence="15">
    <location>
        <position position="666"/>
    </location>
    <ligand>
        <name>heme c</name>
        <dbReference type="ChEBI" id="CHEBI:61717"/>
    </ligand>
</feature>
<protein>
    <submittedName>
        <fullName evidence="17">Cytochrome c1</fullName>
    </submittedName>
</protein>
<evidence type="ECO:0000313" key="18">
    <source>
        <dbReference type="Proteomes" id="UP000188268"/>
    </source>
</evidence>
<dbReference type="InterPro" id="IPR002326">
    <property type="entry name" value="Cyt_c1"/>
</dbReference>
<dbReference type="InterPro" id="IPR009056">
    <property type="entry name" value="Cyt_c-like_dom"/>
</dbReference>
<evidence type="ECO:0000259" key="16">
    <source>
        <dbReference type="PROSITE" id="PS51007"/>
    </source>
</evidence>
<keyword evidence="13" id="KW-0472">Membrane</keyword>
<dbReference type="GO" id="GO:0005743">
    <property type="term" value="C:mitochondrial inner membrane"/>
    <property type="evidence" value="ECO:0007669"/>
    <property type="project" value="UniProtKB-SubCell"/>
</dbReference>
<feature type="binding site" description="covalent" evidence="15">
    <location>
        <position position="547"/>
    </location>
    <ligand>
        <name>heme c</name>
        <dbReference type="ChEBI" id="CHEBI:61717"/>
    </ligand>
</feature>
<dbReference type="InterPro" id="IPR008395">
    <property type="entry name" value="Agenet-like_dom"/>
</dbReference>
<comment type="caution">
    <text evidence="17">The sequence shown here is derived from an EMBL/GenBank/DDBJ whole genome shotgun (WGS) entry which is preliminary data.</text>
</comment>
<dbReference type="SMART" id="SM00743">
    <property type="entry name" value="Agenet"/>
    <property type="match status" value="2"/>
</dbReference>
<evidence type="ECO:0000256" key="15">
    <source>
        <dbReference type="PIRSR" id="PIRSR602326-1"/>
    </source>
</evidence>
<keyword evidence="6" id="KW-0812">Transmembrane</keyword>
<comment type="subcellular location">
    <subcellularLocation>
        <location evidence="1">Mitochondrion inner membrane</location>
        <topology evidence="1">Single-pass membrane protein</topology>
    </subcellularLocation>
</comment>
<keyword evidence="9" id="KW-0249">Electron transport</keyword>
<keyword evidence="10" id="KW-1133">Transmembrane helix</keyword>
<dbReference type="InterPro" id="IPR021157">
    <property type="entry name" value="Cyt_c1_TM_anchor_C"/>
</dbReference>
<evidence type="ECO:0000256" key="9">
    <source>
        <dbReference type="ARBA" id="ARBA00022982"/>
    </source>
</evidence>
<keyword evidence="18" id="KW-1185">Reference proteome</keyword>
<dbReference type="GO" id="GO:0046872">
    <property type="term" value="F:metal ion binding"/>
    <property type="evidence" value="ECO:0007669"/>
    <property type="project" value="UniProtKB-KW"/>
</dbReference>
<dbReference type="PANTHER" id="PTHR10266">
    <property type="entry name" value="CYTOCHROME C1"/>
    <property type="match status" value="1"/>
</dbReference>
<evidence type="ECO:0000313" key="17">
    <source>
        <dbReference type="EMBL" id="OMO54262.1"/>
    </source>
</evidence>
<dbReference type="GO" id="GO:0009055">
    <property type="term" value="F:electron transfer activity"/>
    <property type="evidence" value="ECO:0007669"/>
    <property type="project" value="InterPro"/>
</dbReference>
<dbReference type="Gene3D" id="1.20.5.100">
    <property type="entry name" value="Cytochrome c1, transmembrane anchor, C-terminal"/>
    <property type="match status" value="1"/>
</dbReference>
<dbReference type="Gene3D" id="1.10.760.10">
    <property type="entry name" value="Cytochrome c-like domain"/>
    <property type="match status" value="1"/>
</dbReference>
<dbReference type="Pfam" id="PF05641">
    <property type="entry name" value="Agenet"/>
    <property type="match status" value="1"/>
</dbReference>
<dbReference type="FunFam" id="1.10.760.10:FF:000002">
    <property type="entry name" value="Cytochrome c1, heme protein"/>
    <property type="match status" value="1"/>
</dbReference>
<comment type="subunit">
    <text evidence="14">Component of the ubiquinol-cytochrome c oxidoreductase (cytochrome b-c1 complex, complex III, CIII), a multisubunit enzyme composed of 10 subunits. The complex is composed of 3 respiratory subunits cytochrome b (MT-CYB), cytochrome c1 (CYC1-1 or CYC1-2) and Rieske protein (UCR1-1 or UCR1-2), 2 core protein subunits MPPalpha1 (or MPPalpha2) and MPPB, and 5 low-molecular weight protein subunits QCR7-1 (or QCR7-2), UCRQ-1 (or UCRQ-2), QCR9, UCRY and probably QCR6-1 (or QCR6-2). The complex exists as an obligatory dimer and forms supercomplexes (SCs) in the inner mitochondrial membrane with NADH-ubiquinone oxidoreductase (complex I, CI), resulting in different assemblies (supercomplexes SCI(1)III(2) and SCI(2)III(4)).</text>
</comment>
<dbReference type="FunFam" id="1.20.5.100:FF:000003">
    <property type="entry name" value="Cytochrome c1, heme protein, mitochondrial"/>
    <property type="match status" value="1"/>
</dbReference>
<organism evidence="17 18">
    <name type="scientific">Corchorus capsularis</name>
    <name type="common">Jute</name>
    <dbReference type="NCBI Taxonomy" id="210143"/>
    <lineage>
        <taxon>Eukaryota</taxon>
        <taxon>Viridiplantae</taxon>
        <taxon>Streptophyta</taxon>
        <taxon>Embryophyta</taxon>
        <taxon>Tracheophyta</taxon>
        <taxon>Spermatophyta</taxon>
        <taxon>Magnoliopsida</taxon>
        <taxon>eudicotyledons</taxon>
        <taxon>Gunneridae</taxon>
        <taxon>Pentapetalae</taxon>
        <taxon>rosids</taxon>
        <taxon>malvids</taxon>
        <taxon>Malvales</taxon>
        <taxon>Malvaceae</taxon>
        <taxon>Grewioideae</taxon>
        <taxon>Apeibeae</taxon>
        <taxon>Corchorus</taxon>
    </lineage>
</organism>
<dbReference type="SUPFAM" id="SSF158639">
    <property type="entry name" value="ENT-like"/>
    <property type="match status" value="1"/>
</dbReference>
<evidence type="ECO:0000256" key="2">
    <source>
        <dbReference type="ARBA" id="ARBA00006488"/>
    </source>
</evidence>
<keyword evidence="8" id="KW-0999">Mitochondrion inner membrane</keyword>
<gene>
    <name evidence="17" type="ORF">CCACVL1_27936</name>
</gene>
<evidence type="ECO:0000256" key="10">
    <source>
        <dbReference type="ARBA" id="ARBA00022989"/>
    </source>
</evidence>
<dbReference type="SUPFAM" id="SSF46626">
    <property type="entry name" value="Cytochrome c"/>
    <property type="match status" value="1"/>
</dbReference>
<comment type="similarity">
    <text evidence="2">Belongs to the cytochrome c family.</text>
</comment>
<dbReference type="InterPro" id="IPR014002">
    <property type="entry name" value="Agenet_dom_plant"/>
</dbReference>
<dbReference type="EMBL" id="AWWV01015000">
    <property type="protein sequence ID" value="OMO54262.1"/>
    <property type="molecule type" value="Genomic_DNA"/>
</dbReference>
<feature type="domain" description="Cytochrome c" evidence="16">
    <location>
        <begin position="530"/>
        <end position="637"/>
    </location>
</feature>
<keyword evidence="4 15" id="KW-0349">Heme</keyword>
<evidence type="ECO:0000256" key="14">
    <source>
        <dbReference type="ARBA" id="ARBA00063866"/>
    </source>
</evidence>
<evidence type="ECO:0000256" key="3">
    <source>
        <dbReference type="ARBA" id="ARBA00022448"/>
    </source>
</evidence>
<name>A0A1R3G846_COCAP</name>
<dbReference type="SUPFAM" id="SSF81496">
    <property type="entry name" value="Cytochrome c1 subunit of cytochrome bc1 complex (Ubiquinol-cytochrome c reductase), transmembrane anchor"/>
    <property type="match status" value="1"/>
</dbReference>
<dbReference type="Gramene" id="OMO54262">
    <property type="protein sequence ID" value="OMO54262"/>
    <property type="gene ID" value="CCACVL1_27936"/>
</dbReference>
<dbReference type="STRING" id="210143.A0A1R3G846"/>
<evidence type="ECO:0000256" key="8">
    <source>
        <dbReference type="ARBA" id="ARBA00022792"/>
    </source>
</evidence>
<feature type="binding site" description="covalent" evidence="15">
    <location>
        <position position="546"/>
    </location>
    <ligand>
        <name>heme c</name>
        <dbReference type="ChEBI" id="CHEBI:61717"/>
    </ligand>
</feature>
<dbReference type="Gene3D" id="1.10.1240.40">
    <property type="entry name" value="ENT domain"/>
    <property type="match status" value="1"/>
</dbReference>
<dbReference type="PRINTS" id="PR00603">
    <property type="entry name" value="CYTOCHROMEC1"/>
</dbReference>
<keyword evidence="12" id="KW-0496">Mitochondrion</keyword>
<proteinExistence type="inferred from homology"/>
<comment type="cofactor">
    <cofactor evidence="15">
        <name>heme c</name>
        <dbReference type="ChEBI" id="CHEBI:61717"/>
    </cofactor>
    <text evidence="15">Binds 1 heme c group covalently per subunit.</text>
</comment>
<reference evidence="17 18" key="1">
    <citation type="submission" date="2013-09" db="EMBL/GenBank/DDBJ databases">
        <title>Corchorus capsularis genome sequencing.</title>
        <authorList>
            <person name="Alam M."/>
            <person name="Haque M.S."/>
            <person name="Islam M.S."/>
            <person name="Emdad E.M."/>
            <person name="Islam M.M."/>
            <person name="Ahmed B."/>
            <person name="Halim A."/>
            <person name="Hossen Q.M.M."/>
            <person name="Hossain M.Z."/>
            <person name="Ahmed R."/>
            <person name="Khan M.M."/>
            <person name="Islam R."/>
            <person name="Rashid M.M."/>
            <person name="Khan S.A."/>
            <person name="Rahman M.S."/>
            <person name="Alam M."/>
        </authorList>
    </citation>
    <scope>NUCLEOTIDE SEQUENCE [LARGE SCALE GENOMIC DNA]</scope>
    <source>
        <strain evidence="18">cv. CVL-1</strain>
        <tissue evidence="17">Whole seedling</tissue>
    </source>
</reference>
<dbReference type="CDD" id="cd20406">
    <property type="entry name" value="Tudor_Agenet_AtDUF_rpt2_4"/>
    <property type="match status" value="1"/>
</dbReference>
<dbReference type="Pfam" id="PF02167">
    <property type="entry name" value="Cytochrom_C1"/>
    <property type="match status" value="1"/>
</dbReference>
<keyword evidence="5" id="KW-0679">Respiratory chain</keyword>
<evidence type="ECO:0000256" key="4">
    <source>
        <dbReference type="ARBA" id="ARBA00022617"/>
    </source>
</evidence>
<evidence type="ECO:0000256" key="12">
    <source>
        <dbReference type="ARBA" id="ARBA00023128"/>
    </source>
</evidence>
<dbReference type="Proteomes" id="UP000188268">
    <property type="component" value="Unassembled WGS sequence"/>
</dbReference>
<dbReference type="OrthoDB" id="5925at2759"/>
<dbReference type="AlphaFoldDB" id="A0A1R3G846"/>
<accession>A0A1R3G846</accession>
<evidence type="ECO:0000256" key="11">
    <source>
        <dbReference type="ARBA" id="ARBA00023004"/>
    </source>
</evidence>